<gene>
    <name evidence="11" type="primary">CNHHK7_1</name>
    <name evidence="11" type="ORF">EHS24_004420</name>
</gene>
<reference evidence="11 12" key="1">
    <citation type="submission" date="2018-11" db="EMBL/GenBank/DDBJ databases">
        <title>Genome sequence of Apiotrichum porosum DSM 27194.</title>
        <authorList>
            <person name="Aliyu H."/>
            <person name="Gorte O."/>
            <person name="Ochsenreither K."/>
        </authorList>
    </citation>
    <scope>NUCLEOTIDE SEQUENCE [LARGE SCALE GENOMIC DNA]</scope>
    <source>
        <strain evidence="11 12">DSM 27194</strain>
    </source>
</reference>
<dbReference type="SUPFAM" id="SSF52172">
    <property type="entry name" value="CheY-like"/>
    <property type="match status" value="1"/>
</dbReference>
<evidence type="ECO:0000256" key="2">
    <source>
        <dbReference type="ARBA" id="ARBA00012438"/>
    </source>
</evidence>
<evidence type="ECO:0000259" key="10">
    <source>
        <dbReference type="PROSITE" id="PS50110"/>
    </source>
</evidence>
<comment type="catalytic activity">
    <reaction evidence="1">
        <text>ATP + protein L-histidine = ADP + protein N-phospho-L-histidine.</text>
        <dbReference type="EC" id="2.7.13.3"/>
    </reaction>
</comment>
<dbReference type="Pfam" id="PF02518">
    <property type="entry name" value="HATPase_c"/>
    <property type="match status" value="1"/>
</dbReference>
<dbReference type="InterPro" id="IPR036097">
    <property type="entry name" value="HisK_dim/P_sf"/>
</dbReference>
<dbReference type="PANTHER" id="PTHR43047">
    <property type="entry name" value="TWO-COMPONENT HISTIDINE PROTEIN KINASE"/>
    <property type="match status" value="1"/>
</dbReference>
<comment type="caution">
    <text evidence="11">The sequence shown here is derived from an EMBL/GenBank/DDBJ whole genome shotgun (WGS) entry which is preliminary data.</text>
</comment>
<feature type="modified residue" description="4-aspartylphosphate" evidence="6">
    <location>
        <position position="879"/>
    </location>
</feature>
<dbReference type="AlphaFoldDB" id="A0A427Y528"/>
<keyword evidence="8" id="KW-0812">Transmembrane</keyword>
<feature type="compositionally biased region" description="Polar residues" evidence="7">
    <location>
        <begin position="813"/>
        <end position="822"/>
    </location>
</feature>
<dbReference type="InterPro" id="IPR011006">
    <property type="entry name" value="CheY-like_superfamily"/>
</dbReference>
<evidence type="ECO:0000313" key="12">
    <source>
        <dbReference type="Proteomes" id="UP000279236"/>
    </source>
</evidence>
<evidence type="ECO:0000256" key="4">
    <source>
        <dbReference type="ARBA" id="ARBA00022679"/>
    </source>
</evidence>
<dbReference type="STRING" id="105984.A0A427Y528"/>
<evidence type="ECO:0000256" key="3">
    <source>
        <dbReference type="ARBA" id="ARBA00022553"/>
    </source>
</evidence>
<dbReference type="InterPro" id="IPR005467">
    <property type="entry name" value="His_kinase_dom"/>
</dbReference>
<feature type="transmembrane region" description="Helical" evidence="8">
    <location>
        <begin position="319"/>
        <end position="337"/>
    </location>
</feature>
<dbReference type="InterPro" id="IPR004358">
    <property type="entry name" value="Sig_transdc_His_kin-like_C"/>
</dbReference>
<dbReference type="EC" id="2.7.13.3" evidence="2"/>
<dbReference type="Gene3D" id="3.30.565.10">
    <property type="entry name" value="Histidine kinase-like ATPase, C-terminal domain"/>
    <property type="match status" value="1"/>
</dbReference>
<feature type="transmembrane region" description="Helical" evidence="8">
    <location>
        <begin position="231"/>
        <end position="249"/>
    </location>
</feature>
<dbReference type="PROSITE" id="PS50109">
    <property type="entry name" value="HIS_KIN"/>
    <property type="match status" value="1"/>
</dbReference>
<dbReference type="GO" id="GO:0005886">
    <property type="term" value="C:plasma membrane"/>
    <property type="evidence" value="ECO:0007669"/>
    <property type="project" value="TreeGrafter"/>
</dbReference>
<dbReference type="SUPFAM" id="SSF47384">
    <property type="entry name" value="Homodimeric domain of signal transducing histidine kinase"/>
    <property type="match status" value="1"/>
</dbReference>
<dbReference type="InterPro" id="IPR003661">
    <property type="entry name" value="HisK_dim/P_dom"/>
</dbReference>
<evidence type="ECO:0000256" key="1">
    <source>
        <dbReference type="ARBA" id="ARBA00000085"/>
    </source>
</evidence>
<dbReference type="GeneID" id="39588963"/>
<dbReference type="CDD" id="cd00082">
    <property type="entry name" value="HisKA"/>
    <property type="match status" value="1"/>
</dbReference>
<dbReference type="GO" id="GO:0009927">
    <property type="term" value="F:histidine phosphotransfer kinase activity"/>
    <property type="evidence" value="ECO:0007669"/>
    <property type="project" value="TreeGrafter"/>
</dbReference>
<evidence type="ECO:0000256" key="7">
    <source>
        <dbReference type="SAM" id="MobiDB-lite"/>
    </source>
</evidence>
<protein>
    <recommendedName>
        <fullName evidence="2">histidine kinase</fullName>
        <ecNumber evidence="2">2.7.13.3</ecNumber>
    </recommendedName>
</protein>
<accession>A0A427Y528</accession>
<proteinExistence type="predicted"/>
<dbReference type="InterPro" id="IPR001789">
    <property type="entry name" value="Sig_transdc_resp-reg_receiver"/>
</dbReference>
<name>A0A427Y528_9TREE</name>
<organism evidence="11 12">
    <name type="scientific">Apiotrichum porosum</name>
    <dbReference type="NCBI Taxonomy" id="105984"/>
    <lineage>
        <taxon>Eukaryota</taxon>
        <taxon>Fungi</taxon>
        <taxon>Dikarya</taxon>
        <taxon>Basidiomycota</taxon>
        <taxon>Agaricomycotina</taxon>
        <taxon>Tremellomycetes</taxon>
        <taxon>Trichosporonales</taxon>
        <taxon>Trichosporonaceae</taxon>
        <taxon>Apiotrichum</taxon>
    </lineage>
</organism>
<feature type="transmembrane region" description="Helical" evidence="8">
    <location>
        <begin position="280"/>
        <end position="299"/>
    </location>
</feature>
<keyword evidence="8" id="KW-1133">Transmembrane helix</keyword>
<evidence type="ECO:0000256" key="6">
    <source>
        <dbReference type="PROSITE-ProRule" id="PRU00169"/>
    </source>
</evidence>
<sequence>MAAADGADPPTSSGLPLSLPLPLRFDAQGEPLRTGVSGLRGLGTTWLRKLAAAAHSSSRTSSDIYSNAALDIEANADSGCRATPGREPLWEPDGHFTASAGRRWRRKGPECGVVVEEEQQEQDAAGPVSYVAVDNRLDDPMRHLRYSLDERQHDQEEVTVPPDTDVASAYSTEAGGKARHSFNQGVSGLLYTLLYRRVWLPLCSFWNSSFPDKAKEDTFQREQWRANRTSAMWAAIYMILAWAVSFSALSWRPTFIGVDGFFSLPLPLFVYLSGQRRFPIVYQLFVVGVAWDLGLFQLIAFYNCKSHGTASSSCGTETLLFFFASLFAFPTIALIGLGMNRVVYLITTIAYFILALVLLYSDSVPDTPRGLAYNMVLFLLFHIFLTVNSYLRDHSDRLLFSLRSQLKDQYRAVQGAQVMERRAEESKKRFVSYIFHEVRVPLNGALLSFQNLDEEGAFRHLSEDQQDMVLGLHSTLNMMEKVLNDVLSFNRMESGNLTQARKPFAFHKYIQIVAFSQKPKSDQLELKLHLDPRVDEVCGGIFIGDEMRLRQIVSNLVSNAIKFTERGSIHIRTALVYPRLPSAADSDATVGNGEKPAPSSLDSTANAEPPGCSPGLSDSPMLDHMDSKRMDSKRSIAQQDSVGQQPYTTAVIRVEVADSGVGLTYADVKDNRLFSPYVQTEIGRRQGGKGSGLGLALVMQIVKLSGGRLGVESELGKGSTFWFEIPYAIPSPNTTPTSPSEANFRLRTMSGEAIRLGRRRNSAPDMGPTTPFVWNTSLDLTPRQPSPPLSPTVALVRRPSAVRSTTDPPPLPSQNDSTTPLSTLVVDDDPLTRKLMSRMIKRLGHQVTTAEHGKDALDLIMESHRKTPGAAVFDIVFLDNQMPQMSGVEVAREVRAVKCDLFIVGCTGNALREDQDEYLAAGADVIITKPIHQASIVARLEEARARRSARPESC</sequence>
<dbReference type="SUPFAM" id="SSF55874">
    <property type="entry name" value="ATPase domain of HSP90 chaperone/DNA topoisomerase II/histidine kinase"/>
    <property type="match status" value="1"/>
</dbReference>
<dbReference type="Gene3D" id="1.10.287.130">
    <property type="match status" value="1"/>
</dbReference>
<keyword evidence="4" id="KW-0808">Transferase</keyword>
<evidence type="ECO:0000313" key="11">
    <source>
        <dbReference type="EMBL" id="RSH86189.1"/>
    </source>
</evidence>
<feature type="transmembrane region" description="Helical" evidence="8">
    <location>
        <begin position="342"/>
        <end position="360"/>
    </location>
</feature>
<feature type="domain" description="Response regulatory" evidence="10">
    <location>
        <begin position="822"/>
        <end position="944"/>
    </location>
</feature>
<dbReference type="CDD" id="cd17546">
    <property type="entry name" value="REC_hyHK_CKI1_RcsC-like"/>
    <property type="match status" value="1"/>
</dbReference>
<dbReference type="SMART" id="SM00448">
    <property type="entry name" value="REC"/>
    <property type="match status" value="1"/>
</dbReference>
<dbReference type="PRINTS" id="PR00344">
    <property type="entry name" value="BCTRLSENSOR"/>
</dbReference>
<dbReference type="PROSITE" id="PS50110">
    <property type="entry name" value="RESPONSE_REGULATORY"/>
    <property type="match status" value="1"/>
</dbReference>
<dbReference type="OrthoDB" id="60033at2759"/>
<dbReference type="InterPro" id="IPR036890">
    <property type="entry name" value="HATPase_C_sf"/>
</dbReference>
<dbReference type="InterPro" id="IPR003594">
    <property type="entry name" value="HATPase_dom"/>
</dbReference>
<dbReference type="RefSeq" id="XP_028478974.1">
    <property type="nucleotide sequence ID" value="XM_028620002.1"/>
</dbReference>
<dbReference type="Pfam" id="PF00072">
    <property type="entry name" value="Response_reg"/>
    <property type="match status" value="1"/>
</dbReference>
<dbReference type="Pfam" id="PF00512">
    <property type="entry name" value="HisKA"/>
    <property type="match status" value="1"/>
</dbReference>
<keyword evidence="5" id="KW-0418">Kinase</keyword>
<feature type="region of interest" description="Disordered" evidence="7">
    <location>
        <begin position="799"/>
        <end position="822"/>
    </location>
</feature>
<feature type="region of interest" description="Disordered" evidence="7">
    <location>
        <begin position="585"/>
        <end position="642"/>
    </location>
</feature>
<dbReference type="SMART" id="SM00388">
    <property type="entry name" value="HisKA"/>
    <property type="match status" value="1"/>
</dbReference>
<dbReference type="Proteomes" id="UP000279236">
    <property type="component" value="Unassembled WGS sequence"/>
</dbReference>
<dbReference type="EMBL" id="RSCE01000002">
    <property type="protein sequence ID" value="RSH86189.1"/>
    <property type="molecule type" value="Genomic_DNA"/>
</dbReference>
<keyword evidence="3 6" id="KW-0597">Phosphoprotein</keyword>
<keyword evidence="8" id="KW-0472">Membrane</keyword>
<feature type="domain" description="Histidine kinase" evidence="9">
    <location>
        <begin position="433"/>
        <end position="729"/>
    </location>
</feature>
<dbReference type="Gene3D" id="3.40.50.2300">
    <property type="match status" value="1"/>
</dbReference>
<feature type="compositionally biased region" description="Basic and acidic residues" evidence="7">
    <location>
        <begin position="621"/>
        <end position="634"/>
    </location>
</feature>
<evidence type="ECO:0000256" key="5">
    <source>
        <dbReference type="ARBA" id="ARBA00022777"/>
    </source>
</evidence>
<keyword evidence="12" id="KW-1185">Reference proteome</keyword>
<evidence type="ECO:0000256" key="8">
    <source>
        <dbReference type="SAM" id="Phobius"/>
    </source>
</evidence>
<dbReference type="PANTHER" id="PTHR43047:SF66">
    <property type="entry name" value="HISKA"/>
    <property type="match status" value="1"/>
</dbReference>
<evidence type="ECO:0000259" key="9">
    <source>
        <dbReference type="PROSITE" id="PS50109"/>
    </source>
</evidence>
<dbReference type="GO" id="GO:0000155">
    <property type="term" value="F:phosphorelay sensor kinase activity"/>
    <property type="evidence" value="ECO:0007669"/>
    <property type="project" value="InterPro"/>
</dbReference>
<feature type="transmembrane region" description="Helical" evidence="8">
    <location>
        <begin position="372"/>
        <end position="391"/>
    </location>
</feature>
<dbReference type="SMART" id="SM00387">
    <property type="entry name" value="HATPase_c"/>
    <property type="match status" value="1"/>
</dbReference>